<dbReference type="Pfam" id="PF00892">
    <property type="entry name" value="EamA"/>
    <property type="match status" value="1"/>
</dbReference>
<gene>
    <name evidence="4" type="ORF">BN381_80126</name>
</gene>
<feature type="transmembrane region" description="Helical" evidence="2">
    <location>
        <begin position="242"/>
        <end position="262"/>
    </location>
</feature>
<dbReference type="EMBL" id="CANL01000078">
    <property type="protein sequence ID" value="CCM65596.1"/>
    <property type="molecule type" value="Genomic_DNA"/>
</dbReference>
<dbReference type="SUPFAM" id="SSF103481">
    <property type="entry name" value="Multidrug resistance efflux transporter EmrE"/>
    <property type="match status" value="2"/>
</dbReference>
<dbReference type="eggNOG" id="COG5006">
    <property type="taxonomic scope" value="Bacteria"/>
</dbReference>
<reference evidence="4 5" key="1">
    <citation type="journal article" date="2013" name="ISME J.">
        <title>Metabolic model for the filamentous 'Candidatus Microthrix parvicella' based on genomic and metagenomic analyses.</title>
        <authorList>
            <person name="Jon McIlroy S."/>
            <person name="Kristiansen R."/>
            <person name="Albertsen M."/>
            <person name="Michael Karst S."/>
            <person name="Rossetti S."/>
            <person name="Lund Nielsen J."/>
            <person name="Tandoi V."/>
            <person name="James Seviour R."/>
            <person name="Nielsen P.H."/>
        </authorList>
    </citation>
    <scope>NUCLEOTIDE SEQUENCE [LARGE SCALE GENOMIC DNA]</scope>
    <source>
        <strain evidence="4 5">RN1</strain>
    </source>
</reference>
<dbReference type="STRING" id="1229780.BN381_80126"/>
<evidence type="ECO:0000313" key="5">
    <source>
        <dbReference type="Proteomes" id="UP000018291"/>
    </source>
</evidence>
<name>R4Z6S5_9ACTN</name>
<feature type="transmembrane region" description="Helical" evidence="2">
    <location>
        <begin position="46"/>
        <end position="64"/>
    </location>
</feature>
<feature type="transmembrane region" description="Helical" evidence="2">
    <location>
        <begin position="153"/>
        <end position="171"/>
    </location>
</feature>
<feature type="transmembrane region" description="Helical" evidence="2">
    <location>
        <begin position="178"/>
        <end position="200"/>
    </location>
</feature>
<keyword evidence="5" id="KW-1185">Reference proteome</keyword>
<keyword evidence="2" id="KW-0812">Transmembrane</keyword>
<proteinExistence type="inferred from homology"/>
<dbReference type="InterPro" id="IPR000620">
    <property type="entry name" value="EamA_dom"/>
</dbReference>
<feature type="transmembrane region" description="Helical" evidence="2">
    <location>
        <begin position="212"/>
        <end position="230"/>
    </location>
</feature>
<sequence>MTERRTVATSLGEAPIAAFMLGGVSMYVGAAIAVGLFDEVGAGSTAWLRLFGATVALVVLTRPWRRRLRHLLASRTVLGAALTFGIISATMNTSFYLALNSLPLGTAVALEFTGPIAVGLWAARTRRNVAAVALASAGVILLARIEWRANANGLLFVAIAAACWAGYVILGKRLAGHGLGVTGLCLSTLMGTLALAPVFAPGAVPALTSPTLALTALAVGVLANVVPYGIDQLVLPRLTHGQFALLLAVLPATATLVAAITLRQIPTTVELLGIIAVSAGVALRDAPSTPELTTDALL</sequence>
<evidence type="ECO:0000259" key="3">
    <source>
        <dbReference type="Pfam" id="PF00892"/>
    </source>
</evidence>
<dbReference type="RefSeq" id="WP_012230456.1">
    <property type="nucleotide sequence ID" value="NZ_HG422565.1"/>
</dbReference>
<accession>R4Z6S5</accession>
<protein>
    <recommendedName>
        <fullName evidence="3">EamA domain-containing protein</fullName>
    </recommendedName>
</protein>
<comment type="similarity">
    <text evidence="1">Belongs to the EamA transporter family.</text>
</comment>
<dbReference type="GO" id="GO:0016020">
    <property type="term" value="C:membrane"/>
    <property type="evidence" value="ECO:0007669"/>
    <property type="project" value="InterPro"/>
</dbReference>
<evidence type="ECO:0000313" key="4">
    <source>
        <dbReference type="EMBL" id="CCM65596.1"/>
    </source>
</evidence>
<feature type="transmembrane region" description="Helical" evidence="2">
    <location>
        <begin position="12"/>
        <end position="34"/>
    </location>
</feature>
<keyword evidence="2" id="KW-0472">Membrane</keyword>
<feature type="transmembrane region" description="Helical" evidence="2">
    <location>
        <begin position="129"/>
        <end position="147"/>
    </location>
</feature>
<organism evidence="4 5">
    <name type="scientific">Candidatus Neomicrothrix parvicella RN1</name>
    <dbReference type="NCBI Taxonomy" id="1229780"/>
    <lineage>
        <taxon>Bacteria</taxon>
        <taxon>Bacillati</taxon>
        <taxon>Actinomycetota</taxon>
        <taxon>Acidimicrobiia</taxon>
        <taxon>Acidimicrobiales</taxon>
        <taxon>Microthrixaceae</taxon>
        <taxon>Candidatus Neomicrothrix</taxon>
    </lineage>
</organism>
<feature type="transmembrane region" description="Helical" evidence="2">
    <location>
        <begin position="104"/>
        <end position="122"/>
    </location>
</feature>
<evidence type="ECO:0000256" key="1">
    <source>
        <dbReference type="ARBA" id="ARBA00007362"/>
    </source>
</evidence>
<dbReference type="Proteomes" id="UP000018291">
    <property type="component" value="Unassembled WGS sequence"/>
</dbReference>
<comment type="caution">
    <text evidence="4">The sequence shown here is derived from an EMBL/GenBank/DDBJ whole genome shotgun (WGS) entry which is preliminary data.</text>
</comment>
<dbReference type="InterPro" id="IPR037185">
    <property type="entry name" value="EmrE-like"/>
</dbReference>
<evidence type="ECO:0000256" key="2">
    <source>
        <dbReference type="SAM" id="Phobius"/>
    </source>
</evidence>
<dbReference type="HOGENOM" id="CLU_057295_0_0_11"/>
<feature type="domain" description="EamA" evidence="3">
    <location>
        <begin position="153"/>
        <end position="283"/>
    </location>
</feature>
<dbReference type="AlphaFoldDB" id="R4Z6S5"/>
<feature type="transmembrane region" description="Helical" evidence="2">
    <location>
        <begin position="76"/>
        <end position="98"/>
    </location>
</feature>
<keyword evidence="2" id="KW-1133">Transmembrane helix</keyword>